<name>A0A366HB04_9BURK</name>
<accession>A0A366HB04</accession>
<evidence type="ECO:0000313" key="5">
    <source>
        <dbReference type="EMBL" id="RBP39500.1"/>
    </source>
</evidence>
<evidence type="ECO:0000256" key="3">
    <source>
        <dbReference type="ARBA" id="ARBA00022723"/>
    </source>
</evidence>
<keyword evidence="1" id="KW-0813">Transport</keyword>
<protein>
    <submittedName>
        <fullName evidence="5">Hemoglobin</fullName>
    </submittedName>
</protein>
<dbReference type="RefSeq" id="WP_242341809.1">
    <property type="nucleotide sequence ID" value="NZ_JACCEU010000003.1"/>
</dbReference>
<dbReference type="AlphaFoldDB" id="A0A366HB04"/>
<keyword evidence="3" id="KW-0479">Metal-binding</keyword>
<dbReference type="GO" id="GO:0019825">
    <property type="term" value="F:oxygen binding"/>
    <property type="evidence" value="ECO:0007669"/>
    <property type="project" value="InterPro"/>
</dbReference>
<keyword evidence="2" id="KW-0349">Heme</keyword>
<dbReference type="SUPFAM" id="SSF46458">
    <property type="entry name" value="Globin-like"/>
    <property type="match status" value="1"/>
</dbReference>
<evidence type="ECO:0000313" key="6">
    <source>
        <dbReference type="Proteomes" id="UP000253628"/>
    </source>
</evidence>
<dbReference type="GO" id="GO:0046872">
    <property type="term" value="F:metal ion binding"/>
    <property type="evidence" value="ECO:0007669"/>
    <property type="project" value="UniProtKB-KW"/>
</dbReference>
<dbReference type="Gene3D" id="1.10.490.10">
    <property type="entry name" value="Globins"/>
    <property type="match status" value="1"/>
</dbReference>
<dbReference type="GO" id="GO:0020037">
    <property type="term" value="F:heme binding"/>
    <property type="evidence" value="ECO:0007669"/>
    <property type="project" value="InterPro"/>
</dbReference>
<keyword evidence="4" id="KW-0408">Iron</keyword>
<keyword evidence="6" id="KW-1185">Reference proteome</keyword>
<gene>
    <name evidence="5" type="ORF">DFR37_105296</name>
</gene>
<dbReference type="InterPro" id="IPR001486">
    <property type="entry name" value="Hemoglobin_trunc"/>
</dbReference>
<dbReference type="InterPro" id="IPR009050">
    <property type="entry name" value="Globin-like_sf"/>
</dbReference>
<comment type="caution">
    <text evidence="5">The sequence shown here is derived from an EMBL/GenBank/DDBJ whole genome shotgun (WGS) entry which is preliminary data.</text>
</comment>
<evidence type="ECO:0000256" key="1">
    <source>
        <dbReference type="ARBA" id="ARBA00022448"/>
    </source>
</evidence>
<dbReference type="Pfam" id="PF01152">
    <property type="entry name" value="Bac_globin"/>
    <property type="match status" value="1"/>
</dbReference>
<reference evidence="5 6" key="1">
    <citation type="submission" date="2018-06" db="EMBL/GenBank/DDBJ databases">
        <title>Genomic Encyclopedia of Type Strains, Phase IV (KMG-IV): sequencing the most valuable type-strain genomes for metagenomic binning, comparative biology and taxonomic classification.</title>
        <authorList>
            <person name="Goeker M."/>
        </authorList>
    </citation>
    <scope>NUCLEOTIDE SEQUENCE [LARGE SCALE GENOMIC DNA]</scope>
    <source>
        <strain evidence="5 6">DSM 25520</strain>
    </source>
</reference>
<sequence length="135" mass="15640">MATRDDLCTEEEVAKLVYDFYDLVRADNTLGPIFNEHIQDWDKHLGRMVQFWSSMLRGTGTYNGTPMPVHIALPNLSAELFQQWLGLFHQTVQAIPNRAFAEKAEEFAHRIARSLWYGYQLYNKPETSPTEVFNA</sequence>
<dbReference type="CDD" id="cd08916">
    <property type="entry name" value="TrHb3_P"/>
    <property type="match status" value="1"/>
</dbReference>
<organism evidence="5 6">
    <name type="scientific">Eoetvoesiella caeni</name>
    <dbReference type="NCBI Taxonomy" id="645616"/>
    <lineage>
        <taxon>Bacteria</taxon>
        <taxon>Pseudomonadati</taxon>
        <taxon>Pseudomonadota</taxon>
        <taxon>Betaproteobacteria</taxon>
        <taxon>Burkholderiales</taxon>
        <taxon>Alcaligenaceae</taxon>
        <taxon>Eoetvoesiella</taxon>
    </lineage>
</organism>
<dbReference type="Proteomes" id="UP000253628">
    <property type="component" value="Unassembled WGS sequence"/>
</dbReference>
<dbReference type="EMBL" id="QNRQ01000005">
    <property type="protein sequence ID" value="RBP39500.1"/>
    <property type="molecule type" value="Genomic_DNA"/>
</dbReference>
<evidence type="ECO:0000256" key="4">
    <source>
        <dbReference type="ARBA" id="ARBA00023004"/>
    </source>
</evidence>
<dbReference type="InterPro" id="IPR012292">
    <property type="entry name" value="Globin/Proto"/>
</dbReference>
<proteinExistence type="predicted"/>
<evidence type="ECO:0000256" key="2">
    <source>
        <dbReference type="ARBA" id="ARBA00022617"/>
    </source>
</evidence>